<sequence>MERVSSAPEMDDVISTDQSSRSTKRRAKVWDYVDSELVDGKEKAICKYSGRILGKNRTSLSPETLEALVCAKDWLIGFNDEEEGEPMTGKRMFDSDDEEDDWEI</sequence>
<dbReference type="EnsemblPlants" id="Zm00001eb172870_T001">
    <property type="protein sequence ID" value="Zm00001eb172870_P001"/>
    <property type="gene ID" value="Zm00001eb172870"/>
</dbReference>
<name>A0A804NN27_MAIZE</name>
<reference evidence="2" key="2">
    <citation type="submission" date="2019-07" db="EMBL/GenBank/DDBJ databases">
        <authorList>
            <person name="Seetharam A."/>
            <person name="Woodhouse M."/>
            <person name="Cannon E."/>
        </authorList>
    </citation>
    <scope>NUCLEOTIDE SEQUENCE [LARGE SCALE GENOMIC DNA]</scope>
    <source>
        <strain evidence="2">cv. B73</strain>
    </source>
</reference>
<dbReference type="KEGG" id="zma:103635982"/>
<dbReference type="InParanoid" id="A0A804NN27"/>
<gene>
    <name evidence="2" type="primary">LOC103635982</name>
</gene>
<evidence type="ECO:0000256" key="1">
    <source>
        <dbReference type="SAM" id="MobiDB-lite"/>
    </source>
</evidence>
<keyword evidence="3" id="KW-1185">Reference proteome</keyword>
<accession>A0A804NN27</accession>
<evidence type="ECO:0007829" key="4">
    <source>
        <dbReference type="PeptideAtlas" id="A0A804NN27"/>
    </source>
</evidence>
<keyword evidence="4" id="KW-1267">Proteomics identification</keyword>
<protein>
    <recommendedName>
        <fullName evidence="5">HAT C-terminal dimerisation domain-containing protein</fullName>
    </recommendedName>
</protein>
<evidence type="ECO:0008006" key="5">
    <source>
        <dbReference type="Google" id="ProtNLM"/>
    </source>
</evidence>
<feature type="region of interest" description="Disordered" evidence="1">
    <location>
        <begin position="1"/>
        <end position="24"/>
    </location>
</feature>
<reference evidence="2" key="3">
    <citation type="submission" date="2021-05" db="UniProtKB">
        <authorList>
            <consortium name="EnsemblPlants"/>
        </authorList>
    </citation>
    <scope>IDENTIFICATION</scope>
    <source>
        <strain evidence="2">cv. B73</strain>
    </source>
</reference>
<feature type="compositionally biased region" description="Acidic residues" evidence="1">
    <location>
        <begin position="95"/>
        <end position="104"/>
    </location>
</feature>
<organism evidence="2 3">
    <name type="scientific">Zea mays</name>
    <name type="common">Maize</name>
    <dbReference type="NCBI Taxonomy" id="4577"/>
    <lineage>
        <taxon>Eukaryota</taxon>
        <taxon>Viridiplantae</taxon>
        <taxon>Streptophyta</taxon>
        <taxon>Embryophyta</taxon>
        <taxon>Tracheophyta</taxon>
        <taxon>Spermatophyta</taxon>
        <taxon>Magnoliopsida</taxon>
        <taxon>Liliopsida</taxon>
        <taxon>Poales</taxon>
        <taxon>Poaceae</taxon>
        <taxon>PACMAD clade</taxon>
        <taxon>Panicoideae</taxon>
        <taxon>Andropogonodae</taxon>
        <taxon>Andropogoneae</taxon>
        <taxon>Tripsacinae</taxon>
        <taxon>Zea</taxon>
    </lineage>
</organism>
<dbReference type="RefSeq" id="XP_008656566.1">
    <property type="nucleotide sequence ID" value="XM_008658344.2"/>
</dbReference>
<proteinExistence type="evidence at protein level"/>
<dbReference type="KEGG" id="zma:103653090"/>
<dbReference type="GeneID" id="103635982"/>
<evidence type="ECO:0000313" key="3">
    <source>
        <dbReference type="Proteomes" id="UP000007305"/>
    </source>
</evidence>
<evidence type="ECO:0000313" key="2">
    <source>
        <dbReference type="EnsemblPlants" id="Zm00001eb172870_P001"/>
    </source>
</evidence>
<dbReference type="AlphaFoldDB" id="A0A804NN27"/>
<reference evidence="3" key="1">
    <citation type="journal article" date="2009" name="Science">
        <title>The B73 maize genome: complexity, diversity, and dynamics.</title>
        <authorList>
            <person name="Schnable P.S."/>
            <person name="Ware D."/>
            <person name="Fulton R.S."/>
            <person name="Stein J.C."/>
            <person name="Wei F."/>
            <person name="Pasternak S."/>
            <person name="Liang C."/>
            <person name="Zhang J."/>
            <person name="Fulton L."/>
            <person name="Graves T.A."/>
            <person name="Minx P."/>
            <person name="Reily A.D."/>
            <person name="Courtney L."/>
            <person name="Kruchowski S.S."/>
            <person name="Tomlinson C."/>
            <person name="Strong C."/>
            <person name="Delehaunty K."/>
            <person name="Fronick C."/>
            <person name="Courtney B."/>
            <person name="Rock S.M."/>
            <person name="Belter E."/>
            <person name="Du F."/>
            <person name="Kim K."/>
            <person name="Abbott R.M."/>
            <person name="Cotton M."/>
            <person name="Levy A."/>
            <person name="Marchetto P."/>
            <person name="Ochoa K."/>
            <person name="Jackson S.M."/>
            <person name="Gillam B."/>
            <person name="Chen W."/>
            <person name="Yan L."/>
            <person name="Higginbotham J."/>
            <person name="Cardenas M."/>
            <person name="Waligorski J."/>
            <person name="Applebaum E."/>
            <person name="Phelps L."/>
            <person name="Falcone J."/>
            <person name="Kanchi K."/>
            <person name="Thane T."/>
            <person name="Scimone A."/>
            <person name="Thane N."/>
            <person name="Henke J."/>
            <person name="Wang T."/>
            <person name="Ruppert J."/>
            <person name="Shah N."/>
            <person name="Rotter K."/>
            <person name="Hodges J."/>
            <person name="Ingenthron E."/>
            <person name="Cordes M."/>
            <person name="Kohlberg S."/>
            <person name="Sgro J."/>
            <person name="Delgado B."/>
            <person name="Mead K."/>
            <person name="Chinwalla A."/>
            <person name="Leonard S."/>
            <person name="Crouse K."/>
            <person name="Collura K."/>
            <person name="Kudrna D."/>
            <person name="Currie J."/>
            <person name="He R."/>
            <person name="Angelova A."/>
            <person name="Rajasekar S."/>
            <person name="Mueller T."/>
            <person name="Lomeli R."/>
            <person name="Scara G."/>
            <person name="Ko A."/>
            <person name="Delaney K."/>
            <person name="Wissotski M."/>
            <person name="Lopez G."/>
            <person name="Campos D."/>
            <person name="Braidotti M."/>
            <person name="Ashley E."/>
            <person name="Golser W."/>
            <person name="Kim H."/>
            <person name="Lee S."/>
            <person name="Lin J."/>
            <person name="Dujmic Z."/>
            <person name="Kim W."/>
            <person name="Talag J."/>
            <person name="Zuccolo A."/>
            <person name="Fan C."/>
            <person name="Sebastian A."/>
            <person name="Kramer M."/>
            <person name="Spiegel L."/>
            <person name="Nascimento L."/>
            <person name="Zutavern T."/>
            <person name="Miller B."/>
            <person name="Ambroise C."/>
            <person name="Muller S."/>
            <person name="Spooner W."/>
            <person name="Narechania A."/>
            <person name="Ren L."/>
            <person name="Wei S."/>
            <person name="Kumari S."/>
            <person name="Faga B."/>
            <person name="Levy M.J."/>
            <person name="McMahan L."/>
            <person name="Van Buren P."/>
            <person name="Vaughn M.W."/>
            <person name="Ying K."/>
            <person name="Yeh C.-T."/>
            <person name="Emrich S.J."/>
            <person name="Jia Y."/>
            <person name="Kalyanaraman A."/>
            <person name="Hsia A.-P."/>
            <person name="Barbazuk W.B."/>
            <person name="Baucom R.S."/>
            <person name="Brutnell T.P."/>
            <person name="Carpita N.C."/>
            <person name="Chaparro C."/>
            <person name="Chia J.-M."/>
            <person name="Deragon J.-M."/>
            <person name="Estill J.C."/>
            <person name="Fu Y."/>
            <person name="Jeddeloh J.A."/>
            <person name="Han Y."/>
            <person name="Lee H."/>
            <person name="Li P."/>
            <person name="Lisch D.R."/>
            <person name="Liu S."/>
            <person name="Liu Z."/>
            <person name="Nagel D.H."/>
            <person name="McCann M.C."/>
            <person name="SanMiguel P."/>
            <person name="Myers A.M."/>
            <person name="Nettleton D."/>
            <person name="Nguyen J."/>
            <person name="Penning B.W."/>
            <person name="Ponnala L."/>
            <person name="Schneider K.L."/>
            <person name="Schwartz D.C."/>
            <person name="Sharma A."/>
            <person name="Soderlund C."/>
            <person name="Springer N.M."/>
            <person name="Sun Q."/>
            <person name="Wang H."/>
            <person name="Waterman M."/>
            <person name="Westerman R."/>
            <person name="Wolfgruber T.K."/>
            <person name="Yang L."/>
            <person name="Yu Y."/>
            <person name="Zhang L."/>
            <person name="Zhou S."/>
            <person name="Zhu Q."/>
            <person name="Bennetzen J.L."/>
            <person name="Dawe R.K."/>
            <person name="Jiang J."/>
            <person name="Jiang N."/>
            <person name="Presting G.G."/>
            <person name="Wessler S.R."/>
            <person name="Aluru S."/>
            <person name="Martienssen R.A."/>
            <person name="Clifton S.W."/>
            <person name="McCombie W.R."/>
            <person name="Wing R.A."/>
            <person name="Wilson R.K."/>
        </authorList>
    </citation>
    <scope>NUCLEOTIDE SEQUENCE [LARGE SCALE GENOMIC DNA]</scope>
    <source>
        <strain evidence="3">cv. B73</strain>
    </source>
</reference>
<dbReference type="Proteomes" id="UP000007305">
    <property type="component" value="Chromosome 4"/>
</dbReference>
<dbReference type="KEGG" id="zma:103653789"/>
<dbReference type="OrthoDB" id="685407at2759"/>
<dbReference type="Gramene" id="Zm00001eb172870_T001">
    <property type="protein sequence ID" value="Zm00001eb172870_P001"/>
    <property type="gene ID" value="Zm00001eb172870"/>
</dbReference>
<feature type="region of interest" description="Disordered" evidence="1">
    <location>
        <begin position="81"/>
        <end position="104"/>
    </location>
</feature>